<sequence length="390" mass="42116">MAAMPYFGQQSLFCISHAMELSMRYRFFLFIALCAVLPVVPAVAQRAPHIQSDVAKEQSIYEAEVPVNSQGDSDRKAGIARALSIVLGKVTGDRSRNAKLRPEVSQALRDAAVFVDSYDYRQDQGSSPGGAPTSRTMLTVHFRPDEVNALVGALALPLWPQPRPKPVLWLAIDDGSGPRLVGVQQSRAVRSVLDRAIERGYRLGLPAGRSEEQALVTAIWRRDVSAVLSASTRYTSSMQLVGKLYRSGNGWAADWIFVDGGEQVASWSSSNADALRVMADGADGAADALVKRYAKVPLTGTPGVYRVGINGIRSADDYLRVSAALQRVPVVRSMIPVKASAERLEVYLDLMTGITGLNRMLGGDSALQPVAAATLESPQSEGELVEYVLK</sequence>
<dbReference type="EMBL" id="AE009442">
    <property type="protein sequence ID" value="AAO29405.1"/>
    <property type="molecule type" value="Genomic_DNA"/>
</dbReference>
<dbReference type="Proteomes" id="UP000002516">
    <property type="component" value="Chromosome"/>
</dbReference>
<dbReference type="KEGG" id="xft:PD_1563"/>
<gene>
    <name evidence="1" type="ordered locus">PD_1563</name>
</gene>
<reference evidence="1 2" key="1">
    <citation type="journal article" date="2003" name="J. Bacteriol.">
        <title>Comparative analyses of the complete genome sequences of Pierce's disease and citrus variegated chlorosis strains of Xylella fastidiosa.</title>
        <authorList>
            <person name="Van Sluys M.A."/>
            <person name="de Oliveira M.C."/>
            <person name="Monteiro-Vitorello C.B."/>
            <person name="Miyaki C.Y."/>
            <person name="Furlan L.R."/>
            <person name="Camargo L.E."/>
            <person name="da Silva A.C."/>
            <person name="Moon D.H."/>
            <person name="Takita M.A."/>
            <person name="Lemos E.G."/>
            <person name="Machado M.A."/>
            <person name="Ferro M.I."/>
            <person name="da Silva F.R."/>
            <person name="Goldman M.H."/>
            <person name="Goldman G.H."/>
            <person name="Lemos M.V."/>
            <person name="El-Dorry H."/>
            <person name="Tsai S.M."/>
            <person name="Carrer H."/>
            <person name="Carraro D.M."/>
            <person name="de Oliveira R.C."/>
            <person name="Nunes L.R."/>
            <person name="Siqueira W.J."/>
            <person name="Coutinho L.L."/>
            <person name="Kimura E.T."/>
            <person name="Ferro E.S."/>
            <person name="Harakava R."/>
            <person name="Kuramae E.E."/>
            <person name="Marino C.L."/>
            <person name="Giglioti E."/>
            <person name="Abreu I.L."/>
            <person name="Alves L.M."/>
            <person name="do Amaral A.M."/>
            <person name="Baia G.S."/>
            <person name="Blanco S.R."/>
            <person name="Brito M.S."/>
            <person name="Cannavan F.S."/>
            <person name="Celestino A.V."/>
            <person name="da Cunha A.F."/>
            <person name="Fenille R.C."/>
            <person name="Ferro J.A."/>
            <person name="Formighieri E.F."/>
            <person name="Kishi L.T."/>
            <person name="Leoni S.G."/>
            <person name="Oliveira A.R."/>
            <person name="Rosa V.E.Jr."/>
            <person name="Sassaki F.T."/>
            <person name="Sena J.A."/>
            <person name="de Souza A.A."/>
            <person name="Truffi D."/>
            <person name="Tsukumo F."/>
            <person name="Yanai G.M."/>
            <person name="Zaros L.G."/>
            <person name="Civerolo E.L."/>
            <person name="Simpson A.J."/>
            <person name="Almeida N.F.Jr."/>
            <person name="Setubal J.C."/>
            <person name="Kitajima J.P."/>
        </authorList>
    </citation>
    <scope>NUCLEOTIDE SEQUENCE [LARGE SCALE GENOMIC DNA]</scope>
    <source>
        <strain evidence="2">Temecula1 / ATCC 700964</strain>
    </source>
</reference>
<evidence type="ECO:0008006" key="3">
    <source>
        <dbReference type="Google" id="ProtNLM"/>
    </source>
</evidence>
<protein>
    <recommendedName>
        <fullName evidence="3">DUF2066 domain-containing protein</fullName>
    </recommendedName>
</protein>
<accession>Q87B95</accession>
<proteinExistence type="predicted"/>
<keyword evidence="2" id="KW-1185">Reference proteome</keyword>
<evidence type="ECO:0000313" key="1">
    <source>
        <dbReference type="EMBL" id="AAO29405.1"/>
    </source>
</evidence>
<organism evidence="1 2">
    <name type="scientific">Xylella fastidiosa (strain Temecula1 / ATCC 700964)</name>
    <dbReference type="NCBI Taxonomy" id="183190"/>
    <lineage>
        <taxon>Bacteria</taxon>
        <taxon>Pseudomonadati</taxon>
        <taxon>Pseudomonadota</taxon>
        <taxon>Gammaproteobacteria</taxon>
        <taxon>Lysobacterales</taxon>
        <taxon>Lysobacteraceae</taxon>
        <taxon>Xylella</taxon>
    </lineage>
</organism>
<evidence type="ECO:0000313" key="2">
    <source>
        <dbReference type="Proteomes" id="UP000002516"/>
    </source>
</evidence>
<dbReference type="AlphaFoldDB" id="Q87B95"/>
<name>Q87B95_XYLFT</name>
<dbReference type="InterPro" id="IPR018642">
    <property type="entry name" value="DUF2066"/>
</dbReference>
<dbReference type="HOGENOM" id="CLU_041769_1_0_6"/>
<dbReference type="Pfam" id="PF09839">
    <property type="entry name" value="DUF2066"/>
    <property type="match status" value="1"/>
</dbReference>